<dbReference type="PANTHER" id="PTHR16166">
    <property type="entry name" value="VACUOLAR PROTEIN SORTING-ASSOCIATED PROTEIN VPS13"/>
    <property type="match status" value="1"/>
</dbReference>
<evidence type="ECO:0000313" key="3">
    <source>
        <dbReference type="EMBL" id="MBW0539209.1"/>
    </source>
</evidence>
<dbReference type="GO" id="GO:0045053">
    <property type="term" value="P:protein retention in Golgi apparatus"/>
    <property type="evidence" value="ECO:0007669"/>
    <property type="project" value="TreeGrafter"/>
</dbReference>
<comment type="caution">
    <text evidence="3">The sequence shown here is derived from an EMBL/GenBank/DDBJ whole genome shotgun (WGS) entry which is preliminary data.</text>
</comment>
<dbReference type="GO" id="GO:0007005">
    <property type="term" value="P:mitochondrion organization"/>
    <property type="evidence" value="ECO:0007669"/>
    <property type="project" value="TreeGrafter"/>
</dbReference>
<evidence type="ECO:0000256" key="1">
    <source>
        <dbReference type="ARBA" id="ARBA00006545"/>
    </source>
</evidence>
<evidence type="ECO:0000259" key="2">
    <source>
        <dbReference type="Pfam" id="PF25037"/>
    </source>
</evidence>
<dbReference type="Pfam" id="PF25037">
    <property type="entry name" value="VPS13_C"/>
    <property type="match status" value="1"/>
</dbReference>
<dbReference type="GO" id="GO:0045324">
    <property type="term" value="P:late endosome to vacuole transport"/>
    <property type="evidence" value="ECO:0007669"/>
    <property type="project" value="TreeGrafter"/>
</dbReference>
<dbReference type="Proteomes" id="UP000765509">
    <property type="component" value="Unassembled WGS sequence"/>
</dbReference>
<reference evidence="3" key="1">
    <citation type="submission" date="2021-03" db="EMBL/GenBank/DDBJ databases">
        <title>Draft genome sequence of rust myrtle Austropuccinia psidii MF-1, a brazilian biotype.</title>
        <authorList>
            <person name="Quecine M.C."/>
            <person name="Pachon D.M.R."/>
            <person name="Bonatelli M.L."/>
            <person name="Correr F.H."/>
            <person name="Franceschini L.M."/>
            <person name="Leite T.F."/>
            <person name="Margarido G.R.A."/>
            <person name="Almeida C.A."/>
            <person name="Ferrarezi J.A."/>
            <person name="Labate C.A."/>
        </authorList>
    </citation>
    <scope>NUCLEOTIDE SEQUENCE</scope>
    <source>
        <strain evidence="3">MF-1</strain>
    </source>
</reference>
<sequence>MSINSTNEKSDSQVLLAFIWAYLVSGDSVSAVTLLEQSLSPTIDQTSSNFKSDTNHILEIILGFIRLKDYASASKWIKRLFNGDHASYYLDNPSHRQEFMDQLVCLACEPGCGAAYDAAMISIDQIDSQFDTKASLLSAKKQVAHIKSTIEMIQDALENASSIVCYMIINWSLHSSRLWENGGRNLSKFKMLAKSSFVLALMRFAKFSETSWNPESINQRTMEPELIPEPDSEAGGLDLYFELLHLQPFVIVISFERQESVNVAECTFDSRNPLYFLLNAVTMAIGTISGAPLTLNQLKVENAQMSQGQLMTRLIQHYQNEGLSQLYRVIASADFLGNPAGLFNSQIGCWHCARRGESRQKSAFGVTDSVSKITGSVSKGLSAAALDSNWAGERQCRQFLNRNKVNGLVTGTSAFVGSLASGISGIAMKPIEGAVGFLKGLGKGLVGVVAKPAVGTFDFLSNVSGGLRNATTVFDPSHAGQPRLPRHIAHDGILKPYNIREAQGQDWLRSVENGKLHSCKYVDHVELLNDVDSVCILTTTHVVMIHTNKHKIVWLIETSELKGPLNQWASNSN</sequence>
<organism evidence="3 4">
    <name type="scientific">Austropuccinia psidii MF-1</name>
    <dbReference type="NCBI Taxonomy" id="1389203"/>
    <lineage>
        <taxon>Eukaryota</taxon>
        <taxon>Fungi</taxon>
        <taxon>Dikarya</taxon>
        <taxon>Basidiomycota</taxon>
        <taxon>Pucciniomycotina</taxon>
        <taxon>Pucciniomycetes</taxon>
        <taxon>Pucciniales</taxon>
        <taxon>Sphaerophragmiaceae</taxon>
        <taxon>Austropuccinia</taxon>
    </lineage>
</organism>
<dbReference type="PANTHER" id="PTHR16166:SF93">
    <property type="entry name" value="INTERMEMBRANE LIPID TRANSFER PROTEIN VPS13"/>
    <property type="match status" value="1"/>
</dbReference>
<feature type="domain" description="Intermembrane lipid transfer protein VPS13-like C-terminal" evidence="2">
    <location>
        <begin position="483"/>
        <end position="564"/>
    </location>
</feature>
<name>A0A9Q3FHV7_9BASI</name>
<dbReference type="AlphaFoldDB" id="A0A9Q3FHV7"/>
<gene>
    <name evidence="3" type="ORF">O181_078924</name>
</gene>
<keyword evidence="4" id="KW-1185">Reference proteome</keyword>
<protein>
    <recommendedName>
        <fullName evidence="2">Intermembrane lipid transfer protein VPS13-like C-terminal domain-containing protein</fullName>
    </recommendedName>
</protein>
<dbReference type="OrthoDB" id="428159at2759"/>
<comment type="similarity">
    <text evidence="1">Belongs to the VPS13 family.</text>
</comment>
<evidence type="ECO:0000313" key="4">
    <source>
        <dbReference type="Proteomes" id="UP000765509"/>
    </source>
</evidence>
<proteinExistence type="inferred from homology"/>
<dbReference type="InterPro" id="IPR056748">
    <property type="entry name" value="VPS13-like_C"/>
</dbReference>
<dbReference type="GO" id="GO:0006623">
    <property type="term" value="P:protein targeting to vacuole"/>
    <property type="evidence" value="ECO:0007669"/>
    <property type="project" value="TreeGrafter"/>
</dbReference>
<dbReference type="InterPro" id="IPR026847">
    <property type="entry name" value="VPS13"/>
</dbReference>
<dbReference type="EMBL" id="AVOT02043798">
    <property type="protein sequence ID" value="MBW0539209.1"/>
    <property type="molecule type" value="Genomic_DNA"/>
</dbReference>
<accession>A0A9Q3FHV7</accession>